<evidence type="ECO:0000259" key="4">
    <source>
        <dbReference type="PROSITE" id="PS50893"/>
    </source>
</evidence>
<dbReference type="AlphaFoldDB" id="A0A4R9KEP3"/>
<evidence type="ECO:0000313" key="6">
    <source>
        <dbReference type="Proteomes" id="UP000297762"/>
    </source>
</evidence>
<dbReference type="InterPro" id="IPR050611">
    <property type="entry name" value="ABCF"/>
</dbReference>
<dbReference type="PROSITE" id="PS00211">
    <property type="entry name" value="ABC_TRANSPORTER_1"/>
    <property type="match status" value="1"/>
</dbReference>
<reference evidence="5" key="1">
    <citation type="journal article" date="2019" name="PLoS Negl. Trop. Dis.">
        <title>Revisiting the worldwide diversity of Leptospira species in the environment.</title>
        <authorList>
            <person name="Vincent A.T."/>
            <person name="Schiettekatte O."/>
            <person name="Bourhy P."/>
            <person name="Veyrier F.J."/>
            <person name="Picardeau M."/>
        </authorList>
    </citation>
    <scope>NUCLEOTIDE SEQUENCE [LARGE SCALE GENOMIC DNA]</scope>
    <source>
        <strain evidence="5">201702455</strain>
    </source>
</reference>
<dbReference type="SUPFAM" id="SSF52540">
    <property type="entry name" value="P-loop containing nucleoside triphosphate hydrolases"/>
    <property type="match status" value="2"/>
</dbReference>
<sequence>MKSNLLQINNIHFSYDGSSEPLFESVSLNIYSGWTAIVGPNGTGKSTFLKLCTDLLKAQKGVILKPDSSAYCEQRTDFAPDNIEDFIYSYDKIAIKLKSILGINEDGLNRWDSLSHGERKRFQIGKVLYEDPELLAIDEPTNHLDIQTKSIIKKVLLEYKGIGLIVSHDRELLDSLCSNCLFIDPPKVSAFKGNYTEAKAQYGSELEYNRKVYSELLTEKRRMNSVLQERKLLAQNSDSRVSKRGIAKNDHDSREKLNRARVTGKDGVGGKLVNQIQGRLNQTTEKLEKHKVKKEYTTGIEFQTEISRRNGLLALGSTNIVLGVDKSLLIDHLNINPSDKIGITGNNGFGKSSLIRFILQQIKLEKENILYIPQEINEKATISIKEDIRKLGDDKLGKLMTFVTRLGSDPKRLLESDLFSPGETKKLLFAIGMLYQPQLIIMDEPTNHLDIVGTECLETALLGLNCALILVSHDFPFLQKTTSIHWSIERKGNVYILEKSYF</sequence>
<feature type="domain" description="ABC transporter" evidence="4">
    <location>
        <begin position="6"/>
        <end position="211"/>
    </location>
</feature>
<evidence type="ECO:0000313" key="5">
    <source>
        <dbReference type="EMBL" id="TGL63662.1"/>
    </source>
</evidence>
<dbReference type="InterPro" id="IPR017871">
    <property type="entry name" value="ABC_transporter-like_CS"/>
</dbReference>
<evidence type="ECO:0000256" key="2">
    <source>
        <dbReference type="ARBA" id="ARBA00022741"/>
    </source>
</evidence>
<keyword evidence="2" id="KW-0547">Nucleotide-binding</keyword>
<keyword evidence="1" id="KW-0677">Repeat</keyword>
<name>A0A4R9KEP3_9LEPT</name>
<dbReference type="PROSITE" id="PS50893">
    <property type="entry name" value="ABC_TRANSPORTER_2"/>
    <property type="match status" value="1"/>
</dbReference>
<dbReference type="EMBL" id="RQGF01000012">
    <property type="protein sequence ID" value="TGL63662.1"/>
    <property type="molecule type" value="Genomic_DNA"/>
</dbReference>
<protein>
    <submittedName>
        <fullName evidence="5">ABC transporter ATP-binding protein</fullName>
    </submittedName>
</protein>
<comment type="caution">
    <text evidence="5">The sequence shown here is derived from an EMBL/GenBank/DDBJ whole genome shotgun (WGS) entry which is preliminary data.</text>
</comment>
<accession>A0A4R9KEP3</accession>
<dbReference type="RefSeq" id="WP_135648739.1">
    <property type="nucleotide sequence ID" value="NZ_RQGF01000012.1"/>
</dbReference>
<dbReference type="PANTHER" id="PTHR19211">
    <property type="entry name" value="ATP-BINDING TRANSPORT PROTEIN-RELATED"/>
    <property type="match status" value="1"/>
</dbReference>
<keyword evidence="6" id="KW-1185">Reference proteome</keyword>
<dbReference type="GO" id="GO:0016887">
    <property type="term" value="F:ATP hydrolysis activity"/>
    <property type="evidence" value="ECO:0007669"/>
    <property type="project" value="InterPro"/>
</dbReference>
<dbReference type="Pfam" id="PF00005">
    <property type="entry name" value="ABC_tran"/>
    <property type="match status" value="2"/>
</dbReference>
<dbReference type="InterPro" id="IPR003593">
    <property type="entry name" value="AAA+_ATPase"/>
</dbReference>
<dbReference type="SMART" id="SM00382">
    <property type="entry name" value="AAA"/>
    <property type="match status" value="2"/>
</dbReference>
<gene>
    <name evidence="5" type="ORF">EHQ64_06875</name>
</gene>
<dbReference type="GO" id="GO:0005524">
    <property type="term" value="F:ATP binding"/>
    <property type="evidence" value="ECO:0007669"/>
    <property type="project" value="UniProtKB-KW"/>
</dbReference>
<evidence type="ECO:0000256" key="3">
    <source>
        <dbReference type="ARBA" id="ARBA00022840"/>
    </source>
</evidence>
<dbReference type="PANTHER" id="PTHR19211:SF14">
    <property type="entry name" value="ATP-BINDING CASSETTE SUB-FAMILY F MEMBER 1"/>
    <property type="match status" value="1"/>
</dbReference>
<dbReference type="Proteomes" id="UP000297762">
    <property type="component" value="Unassembled WGS sequence"/>
</dbReference>
<evidence type="ECO:0000256" key="1">
    <source>
        <dbReference type="ARBA" id="ARBA00022737"/>
    </source>
</evidence>
<keyword evidence="3 5" id="KW-0067">ATP-binding</keyword>
<dbReference type="Gene3D" id="3.40.50.300">
    <property type="entry name" value="P-loop containing nucleotide triphosphate hydrolases"/>
    <property type="match status" value="2"/>
</dbReference>
<dbReference type="OrthoDB" id="9760950at2"/>
<organism evidence="5 6">
    <name type="scientific">Leptospira sarikeiensis</name>
    <dbReference type="NCBI Taxonomy" id="2484943"/>
    <lineage>
        <taxon>Bacteria</taxon>
        <taxon>Pseudomonadati</taxon>
        <taxon>Spirochaetota</taxon>
        <taxon>Spirochaetia</taxon>
        <taxon>Leptospirales</taxon>
        <taxon>Leptospiraceae</taxon>
        <taxon>Leptospira</taxon>
    </lineage>
</organism>
<dbReference type="InterPro" id="IPR027417">
    <property type="entry name" value="P-loop_NTPase"/>
</dbReference>
<proteinExistence type="predicted"/>
<dbReference type="InterPro" id="IPR003439">
    <property type="entry name" value="ABC_transporter-like_ATP-bd"/>
</dbReference>